<feature type="transmembrane region" description="Helical" evidence="7">
    <location>
        <begin position="243"/>
        <end position="266"/>
    </location>
</feature>
<dbReference type="PROSITE" id="PS50929">
    <property type="entry name" value="ABC_TM1F"/>
    <property type="match status" value="1"/>
</dbReference>
<organism evidence="10 11">
    <name type="scientific">Brevibacterium otitidis</name>
    <dbReference type="NCBI Taxonomy" id="53364"/>
    <lineage>
        <taxon>Bacteria</taxon>
        <taxon>Bacillati</taxon>
        <taxon>Actinomycetota</taxon>
        <taxon>Actinomycetes</taxon>
        <taxon>Micrococcales</taxon>
        <taxon>Brevibacteriaceae</taxon>
        <taxon>Brevibacterium</taxon>
    </lineage>
</organism>
<name>A0ABV5X1C5_9MICO</name>
<dbReference type="PANTHER" id="PTHR24221:SF397">
    <property type="entry name" value="ABC TRANSPORTER, ATP-BINDING TRANSMEMBRANE PROTEIN"/>
    <property type="match status" value="1"/>
</dbReference>
<evidence type="ECO:0000313" key="10">
    <source>
        <dbReference type="EMBL" id="MFB9776249.1"/>
    </source>
</evidence>
<keyword evidence="3" id="KW-0547">Nucleotide-binding</keyword>
<dbReference type="SUPFAM" id="SSF52540">
    <property type="entry name" value="P-loop containing nucleoside triphosphate hydrolases"/>
    <property type="match status" value="1"/>
</dbReference>
<keyword evidence="4 10" id="KW-0067">ATP-binding</keyword>
<evidence type="ECO:0000256" key="4">
    <source>
        <dbReference type="ARBA" id="ARBA00022840"/>
    </source>
</evidence>
<dbReference type="EMBL" id="JBHMAU010000049">
    <property type="protein sequence ID" value="MFB9776249.1"/>
    <property type="molecule type" value="Genomic_DNA"/>
</dbReference>
<feature type="transmembrane region" description="Helical" evidence="7">
    <location>
        <begin position="164"/>
        <end position="183"/>
    </location>
</feature>
<dbReference type="SMART" id="SM00382">
    <property type="entry name" value="AAA"/>
    <property type="match status" value="1"/>
</dbReference>
<dbReference type="PANTHER" id="PTHR24221">
    <property type="entry name" value="ATP-BINDING CASSETTE SUB-FAMILY B"/>
    <property type="match status" value="1"/>
</dbReference>
<proteinExistence type="predicted"/>
<evidence type="ECO:0000256" key="1">
    <source>
        <dbReference type="ARBA" id="ARBA00004651"/>
    </source>
</evidence>
<evidence type="ECO:0000256" key="2">
    <source>
        <dbReference type="ARBA" id="ARBA00022692"/>
    </source>
</evidence>
<feature type="domain" description="ABC transporter" evidence="8">
    <location>
        <begin position="336"/>
        <end position="572"/>
    </location>
</feature>
<keyword evidence="5 7" id="KW-1133">Transmembrane helix</keyword>
<feature type="transmembrane region" description="Helical" evidence="7">
    <location>
        <begin position="61"/>
        <end position="79"/>
    </location>
</feature>
<evidence type="ECO:0000256" key="5">
    <source>
        <dbReference type="ARBA" id="ARBA00022989"/>
    </source>
</evidence>
<dbReference type="PROSITE" id="PS00211">
    <property type="entry name" value="ABC_TRANSPORTER_1"/>
    <property type="match status" value="1"/>
</dbReference>
<feature type="transmembrane region" description="Helical" evidence="7">
    <location>
        <begin position="140"/>
        <end position="158"/>
    </location>
</feature>
<dbReference type="SUPFAM" id="SSF90123">
    <property type="entry name" value="ABC transporter transmembrane region"/>
    <property type="match status" value="1"/>
</dbReference>
<evidence type="ECO:0000259" key="8">
    <source>
        <dbReference type="PROSITE" id="PS50893"/>
    </source>
</evidence>
<dbReference type="InterPro" id="IPR011527">
    <property type="entry name" value="ABC1_TM_dom"/>
</dbReference>
<dbReference type="RefSeq" id="WP_376840063.1">
    <property type="nucleotide sequence ID" value="NZ_JBHMAU010000049.1"/>
</dbReference>
<gene>
    <name evidence="10" type="ORF">ACFFN1_07505</name>
</gene>
<sequence>MIPFIRSARHLMTPDGHRRLTWAMISSALAGLCEAAALLVMLPLITALLTGAPSAGLGFSAWLWVLIGIAAAGAITRYVEANIGYLGAGDLIRNAHRLLGDQLARLPIGWFSRQRSGELSRLTTSEFMTVASAVGHTVTALIRQVAAVLTVAIGTWLWDWRLGLVFLISAPVAVLLLWGGTALTRAAHRVQAPSTNEVSSRIVEYAACQPALRAAGRAESFTPLTRASAVNDRARFIELWLQTAGLLLSNIALQAIAVGLIIATAWLLTADLLTAVAAVTFVGLALRFTRNLQSAAESLMAIFPGLPPMERALEIMQSPVRTEPHDAAALPVPGEVRLEDVSFSYRPDAPVLTGISFTAAPATMTAIVGPSGSGKTTIARLIAGFWQADSGTVSTGGTPISAQTTEQLMAQLGIVFQDVYLFDDTLEANIRIGRPDASEAEIREAADLSGVTEIAGRLPGGWQARVGEGGRALSGGERQRVSIARALLKRAPIVLFDEATSALDAENEANVLASIDALRDQSSTIIVIAHKLSTIARADQIIVLSDTGTIAETGTHDELYAADGAYRRYWDHRQQAAGWRLTGPRT</sequence>
<dbReference type="Gene3D" id="1.20.1560.10">
    <property type="entry name" value="ABC transporter type 1, transmembrane domain"/>
    <property type="match status" value="1"/>
</dbReference>
<dbReference type="InterPro" id="IPR003439">
    <property type="entry name" value="ABC_transporter-like_ATP-bd"/>
</dbReference>
<dbReference type="Gene3D" id="3.40.50.300">
    <property type="entry name" value="P-loop containing nucleotide triphosphate hydrolases"/>
    <property type="match status" value="1"/>
</dbReference>
<evidence type="ECO:0000256" key="6">
    <source>
        <dbReference type="ARBA" id="ARBA00023136"/>
    </source>
</evidence>
<comment type="subcellular location">
    <subcellularLocation>
        <location evidence="1">Cell membrane</location>
        <topology evidence="1">Multi-pass membrane protein</topology>
    </subcellularLocation>
</comment>
<keyword evidence="11" id="KW-1185">Reference proteome</keyword>
<dbReference type="PROSITE" id="PS50893">
    <property type="entry name" value="ABC_TRANSPORTER_2"/>
    <property type="match status" value="1"/>
</dbReference>
<keyword evidence="6 7" id="KW-0472">Membrane</keyword>
<dbReference type="Pfam" id="PF00664">
    <property type="entry name" value="ABC_membrane"/>
    <property type="match status" value="1"/>
</dbReference>
<feature type="transmembrane region" description="Helical" evidence="7">
    <location>
        <begin position="272"/>
        <end position="289"/>
    </location>
</feature>
<reference evidence="10 11" key="1">
    <citation type="submission" date="2024-09" db="EMBL/GenBank/DDBJ databases">
        <authorList>
            <person name="Sun Q."/>
            <person name="Mori K."/>
        </authorList>
    </citation>
    <scope>NUCLEOTIDE SEQUENCE [LARGE SCALE GENOMIC DNA]</scope>
    <source>
        <strain evidence="10 11">JCM 11683</strain>
    </source>
</reference>
<feature type="transmembrane region" description="Helical" evidence="7">
    <location>
        <begin position="20"/>
        <end position="49"/>
    </location>
</feature>
<evidence type="ECO:0000259" key="9">
    <source>
        <dbReference type="PROSITE" id="PS50929"/>
    </source>
</evidence>
<accession>A0ABV5X1C5</accession>
<dbReference type="GO" id="GO:0005524">
    <property type="term" value="F:ATP binding"/>
    <property type="evidence" value="ECO:0007669"/>
    <property type="project" value="UniProtKB-KW"/>
</dbReference>
<dbReference type="InterPro" id="IPR003593">
    <property type="entry name" value="AAA+_ATPase"/>
</dbReference>
<protein>
    <submittedName>
        <fullName evidence="10">ABC transporter ATP-binding protein</fullName>
    </submittedName>
</protein>
<dbReference type="InterPro" id="IPR036640">
    <property type="entry name" value="ABC1_TM_sf"/>
</dbReference>
<dbReference type="InterPro" id="IPR039421">
    <property type="entry name" value="Type_1_exporter"/>
</dbReference>
<dbReference type="Pfam" id="PF00005">
    <property type="entry name" value="ABC_tran"/>
    <property type="match status" value="1"/>
</dbReference>
<evidence type="ECO:0000256" key="3">
    <source>
        <dbReference type="ARBA" id="ARBA00022741"/>
    </source>
</evidence>
<evidence type="ECO:0000256" key="7">
    <source>
        <dbReference type="SAM" id="Phobius"/>
    </source>
</evidence>
<comment type="caution">
    <text evidence="10">The sequence shown here is derived from an EMBL/GenBank/DDBJ whole genome shotgun (WGS) entry which is preliminary data.</text>
</comment>
<evidence type="ECO:0000313" key="11">
    <source>
        <dbReference type="Proteomes" id="UP001589707"/>
    </source>
</evidence>
<dbReference type="Proteomes" id="UP001589707">
    <property type="component" value="Unassembled WGS sequence"/>
</dbReference>
<dbReference type="InterPro" id="IPR027417">
    <property type="entry name" value="P-loop_NTPase"/>
</dbReference>
<keyword evidence="2 7" id="KW-0812">Transmembrane</keyword>
<feature type="domain" description="ABC transmembrane type-1" evidence="9">
    <location>
        <begin position="22"/>
        <end position="302"/>
    </location>
</feature>
<dbReference type="InterPro" id="IPR017871">
    <property type="entry name" value="ABC_transporter-like_CS"/>
</dbReference>